<dbReference type="InterPro" id="IPR036390">
    <property type="entry name" value="WH_DNA-bd_sf"/>
</dbReference>
<gene>
    <name evidence="5" type="ORF">IT779_12355</name>
</gene>
<keyword evidence="1" id="KW-0805">Transcription regulation</keyword>
<proteinExistence type="predicted"/>
<dbReference type="InterPro" id="IPR036388">
    <property type="entry name" value="WH-like_DNA-bd_sf"/>
</dbReference>
<feature type="domain" description="HTH gntR-type" evidence="4">
    <location>
        <begin position="9"/>
        <end position="77"/>
    </location>
</feature>
<keyword evidence="2" id="KW-0238">DNA-binding</keyword>
<evidence type="ECO:0000256" key="1">
    <source>
        <dbReference type="ARBA" id="ARBA00023015"/>
    </source>
</evidence>
<dbReference type="PANTHER" id="PTHR43537">
    <property type="entry name" value="TRANSCRIPTIONAL REGULATOR, GNTR FAMILY"/>
    <property type="match status" value="1"/>
</dbReference>
<dbReference type="GO" id="GO:0003700">
    <property type="term" value="F:DNA-binding transcription factor activity"/>
    <property type="evidence" value="ECO:0007669"/>
    <property type="project" value="InterPro"/>
</dbReference>
<evidence type="ECO:0000313" key="6">
    <source>
        <dbReference type="Proteomes" id="UP000655751"/>
    </source>
</evidence>
<keyword evidence="6" id="KW-1185">Reference proteome</keyword>
<dbReference type="SMART" id="SM00345">
    <property type="entry name" value="HTH_GNTR"/>
    <property type="match status" value="1"/>
</dbReference>
<evidence type="ECO:0000256" key="2">
    <source>
        <dbReference type="ARBA" id="ARBA00023125"/>
    </source>
</evidence>
<dbReference type="InterPro" id="IPR008920">
    <property type="entry name" value="TF_FadR/GntR_C"/>
</dbReference>
<name>A0A931IAJ7_9NOCA</name>
<evidence type="ECO:0000259" key="4">
    <source>
        <dbReference type="PROSITE" id="PS50949"/>
    </source>
</evidence>
<dbReference type="PRINTS" id="PR00035">
    <property type="entry name" value="HTHGNTR"/>
</dbReference>
<keyword evidence="3" id="KW-0804">Transcription</keyword>
<dbReference type="Pfam" id="PF07729">
    <property type="entry name" value="FCD"/>
    <property type="match status" value="1"/>
</dbReference>
<dbReference type="SUPFAM" id="SSF48008">
    <property type="entry name" value="GntR ligand-binding domain-like"/>
    <property type="match status" value="1"/>
</dbReference>
<evidence type="ECO:0000256" key="3">
    <source>
        <dbReference type="ARBA" id="ARBA00023163"/>
    </source>
</evidence>
<dbReference type="CDD" id="cd07377">
    <property type="entry name" value="WHTH_GntR"/>
    <property type="match status" value="1"/>
</dbReference>
<dbReference type="InterPro" id="IPR011711">
    <property type="entry name" value="GntR_C"/>
</dbReference>
<dbReference type="EMBL" id="JADMLG010000004">
    <property type="protein sequence ID" value="MBH0777076.1"/>
    <property type="molecule type" value="Genomic_DNA"/>
</dbReference>
<dbReference type="Gene3D" id="1.20.120.530">
    <property type="entry name" value="GntR ligand-binding domain-like"/>
    <property type="match status" value="1"/>
</dbReference>
<dbReference type="SUPFAM" id="SSF46785">
    <property type="entry name" value="Winged helix' DNA-binding domain"/>
    <property type="match status" value="1"/>
</dbReference>
<organism evidence="5 6">
    <name type="scientific">Nocardia bovistercoris</name>
    <dbReference type="NCBI Taxonomy" id="2785916"/>
    <lineage>
        <taxon>Bacteria</taxon>
        <taxon>Bacillati</taxon>
        <taxon>Actinomycetota</taxon>
        <taxon>Actinomycetes</taxon>
        <taxon>Mycobacteriales</taxon>
        <taxon>Nocardiaceae</taxon>
        <taxon>Nocardia</taxon>
    </lineage>
</organism>
<dbReference type="PANTHER" id="PTHR43537:SF24">
    <property type="entry name" value="GLUCONATE OPERON TRANSCRIPTIONAL REPRESSOR"/>
    <property type="match status" value="1"/>
</dbReference>
<accession>A0A931IAJ7</accession>
<dbReference type="Proteomes" id="UP000655751">
    <property type="component" value="Unassembled WGS sequence"/>
</dbReference>
<dbReference type="Gene3D" id="1.10.10.10">
    <property type="entry name" value="Winged helix-like DNA-binding domain superfamily/Winged helix DNA-binding domain"/>
    <property type="match status" value="1"/>
</dbReference>
<sequence>MEFTAVTRTAVSDVVFGQLVDAILTGRIAPEGALPGERELAETFEVNRHAVREAVKRLQQSGLVRVSQGGKTRVLDWRTSAGLDILSALARSGAVPAQRILRDIAVMRRSIASDAARLCAEHADAAQRAAVLAAAADYPEATADFDTVVAGDIAYWVTILDGSGNLAYRLGLNTLVAGYVGIGMERIAELGLGKEYVDPEAHRQLAEAIVVGDADTAYDLACTLLSGLVDAQTEPNE</sequence>
<comment type="caution">
    <text evidence="5">The sequence shown here is derived from an EMBL/GenBank/DDBJ whole genome shotgun (WGS) entry which is preliminary data.</text>
</comment>
<dbReference type="AlphaFoldDB" id="A0A931IAJ7"/>
<protein>
    <submittedName>
        <fullName evidence="5">FadR family transcriptional regulator</fullName>
    </submittedName>
</protein>
<dbReference type="RefSeq" id="WP_196149402.1">
    <property type="nucleotide sequence ID" value="NZ_JADMLG010000004.1"/>
</dbReference>
<dbReference type="InterPro" id="IPR000524">
    <property type="entry name" value="Tscrpt_reg_HTH_GntR"/>
</dbReference>
<evidence type="ECO:0000313" key="5">
    <source>
        <dbReference type="EMBL" id="MBH0777076.1"/>
    </source>
</evidence>
<dbReference type="SMART" id="SM00895">
    <property type="entry name" value="FCD"/>
    <property type="match status" value="1"/>
</dbReference>
<dbReference type="GO" id="GO:0003677">
    <property type="term" value="F:DNA binding"/>
    <property type="evidence" value="ECO:0007669"/>
    <property type="project" value="UniProtKB-KW"/>
</dbReference>
<dbReference type="Pfam" id="PF00392">
    <property type="entry name" value="GntR"/>
    <property type="match status" value="1"/>
</dbReference>
<dbReference type="PROSITE" id="PS50949">
    <property type="entry name" value="HTH_GNTR"/>
    <property type="match status" value="1"/>
</dbReference>
<reference evidence="5" key="1">
    <citation type="submission" date="2020-11" db="EMBL/GenBank/DDBJ databases">
        <title>Nocardia NEAU-351.nov., a novel actinomycete isolated from the cow dung.</title>
        <authorList>
            <person name="Zhang X."/>
        </authorList>
    </citation>
    <scope>NUCLEOTIDE SEQUENCE</scope>
    <source>
        <strain evidence="5">NEAU-351</strain>
    </source>
</reference>